<keyword evidence="2" id="KW-0238">DNA-binding</keyword>
<dbReference type="SMART" id="SM00342">
    <property type="entry name" value="HTH_ARAC"/>
    <property type="match status" value="1"/>
</dbReference>
<dbReference type="InterPro" id="IPR018060">
    <property type="entry name" value="HTH_AraC"/>
</dbReference>
<evidence type="ECO:0000256" key="3">
    <source>
        <dbReference type="ARBA" id="ARBA00023163"/>
    </source>
</evidence>
<dbReference type="Gene3D" id="1.10.10.60">
    <property type="entry name" value="Homeodomain-like"/>
    <property type="match status" value="1"/>
</dbReference>
<keyword evidence="1" id="KW-0805">Transcription regulation</keyword>
<dbReference type="Proteomes" id="UP000321558">
    <property type="component" value="Unassembled WGS sequence"/>
</dbReference>
<dbReference type="PANTHER" id="PTHR47504:SF6">
    <property type="entry name" value="ARAC-FAMILY TRANSCRIPTIONAL REGULATOR"/>
    <property type="match status" value="1"/>
</dbReference>
<dbReference type="PANTHER" id="PTHR47504">
    <property type="entry name" value="RIGHT ORIGIN-BINDING PROTEIN"/>
    <property type="match status" value="1"/>
</dbReference>
<feature type="domain" description="HTH araC/xylS-type" evidence="4">
    <location>
        <begin position="6"/>
        <end position="84"/>
    </location>
</feature>
<name>A0A511ZPR2_9BACI</name>
<dbReference type="EMBL" id="BJYM01000022">
    <property type="protein sequence ID" value="GEN89440.1"/>
    <property type="molecule type" value="Genomic_DNA"/>
</dbReference>
<proteinExistence type="predicted"/>
<dbReference type="PROSITE" id="PS01124">
    <property type="entry name" value="HTH_ARAC_FAMILY_2"/>
    <property type="match status" value="1"/>
</dbReference>
<accession>A0A511ZPR2</accession>
<protein>
    <recommendedName>
        <fullName evidence="4">HTH araC/xylS-type domain-containing protein</fullName>
    </recommendedName>
</protein>
<dbReference type="GO" id="GO:0043565">
    <property type="term" value="F:sequence-specific DNA binding"/>
    <property type="evidence" value="ECO:0007669"/>
    <property type="project" value="InterPro"/>
</dbReference>
<sequence>MNEDIQLMVDWLEYRLQSAFSLDELADYIGYSPYYCSFKFHQTTGISIRRYTLLRRLYLSTEDLKNNRRIIDIAFDYYYSSQEA</sequence>
<keyword evidence="6" id="KW-1185">Reference proteome</keyword>
<keyword evidence="3" id="KW-0804">Transcription</keyword>
<evidence type="ECO:0000313" key="5">
    <source>
        <dbReference type="EMBL" id="GEN89440.1"/>
    </source>
</evidence>
<dbReference type="SUPFAM" id="SSF46689">
    <property type="entry name" value="Homeodomain-like"/>
    <property type="match status" value="1"/>
</dbReference>
<reference evidence="5 6" key="1">
    <citation type="submission" date="2019-07" db="EMBL/GenBank/DDBJ databases">
        <title>Whole genome shotgun sequence of Oceanobacillus sojae NBRC 105379.</title>
        <authorList>
            <person name="Hosoyama A."/>
            <person name="Uohara A."/>
            <person name="Ohji S."/>
            <person name="Ichikawa N."/>
        </authorList>
    </citation>
    <scope>NUCLEOTIDE SEQUENCE [LARGE SCALE GENOMIC DNA]</scope>
    <source>
        <strain evidence="5 6">NBRC 105379</strain>
    </source>
</reference>
<organism evidence="5 6">
    <name type="scientific">Oceanobacillus sojae</name>
    <dbReference type="NCBI Taxonomy" id="582851"/>
    <lineage>
        <taxon>Bacteria</taxon>
        <taxon>Bacillati</taxon>
        <taxon>Bacillota</taxon>
        <taxon>Bacilli</taxon>
        <taxon>Bacillales</taxon>
        <taxon>Bacillaceae</taxon>
        <taxon>Oceanobacillus</taxon>
    </lineage>
</organism>
<dbReference type="AlphaFoldDB" id="A0A511ZPR2"/>
<comment type="caution">
    <text evidence="5">The sequence shown here is derived from an EMBL/GenBank/DDBJ whole genome shotgun (WGS) entry which is preliminary data.</text>
</comment>
<dbReference type="InterPro" id="IPR009057">
    <property type="entry name" value="Homeodomain-like_sf"/>
</dbReference>
<evidence type="ECO:0000259" key="4">
    <source>
        <dbReference type="PROSITE" id="PS01124"/>
    </source>
</evidence>
<evidence type="ECO:0000256" key="1">
    <source>
        <dbReference type="ARBA" id="ARBA00023015"/>
    </source>
</evidence>
<dbReference type="InterPro" id="IPR050959">
    <property type="entry name" value="MarA-like"/>
</dbReference>
<evidence type="ECO:0000313" key="6">
    <source>
        <dbReference type="Proteomes" id="UP000321558"/>
    </source>
</evidence>
<gene>
    <name evidence="5" type="ORF">OSO01_41790</name>
</gene>
<evidence type="ECO:0000256" key="2">
    <source>
        <dbReference type="ARBA" id="ARBA00023125"/>
    </source>
</evidence>
<dbReference type="GO" id="GO:0003700">
    <property type="term" value="F:DNA-binding transcription factor activity"/>
    <property type="evidence" value="ECO:0007669"/>
    <property type="project" value="InterPro"/>
</dbReference>